<feature type="compositionally biased region" description="Polar residues" evidence="1">
    <location>
        <begin position="57"/>
        <end position="67"/>
    </location>
</feature>
<evidence type="ECO:0000313" key="2">
    <source>
        <dbReference type="Ensembl" id="ENSPTRP00000046618.4"/>
    </source>
</evidence>
<gene>
    <name evidence="2 4" type="primary">ERICH1</name>
</gene>
<evidence type="ECO:0000313" key="3">
    <source>
        <dbReference type="Proteomes" id="UP000002277"/>
    </source>
</evidence>
<feature type="compositionally biased region" description="Polar residues" evidence="1">
    <location>
        <begin position="89"/>
        <end position="99"/>
    </location>
</feature>
<feature type="compositionally biased region" description="Acidic residues" evidence="1">
    <location>
        <begin position="207"/>
        <end position="228"/>
    </location>
</feature>
<feature type="compositionally biased region" description="Acidic residues" evidence="1">
    <location>
        <begin position="315"/>
        <end position="335"/>
    </location>
</feature>
<sequence length="446" mass="49203">MAAHREAAQLFVEKVLQRLFPPVPSGQGKREPQTLAFQNPPKKVTSEKVSQKHAQPLTDTGSETSTARRLYTASGPPEGYVPCWPEPSSCGSPENASSGDDTEDQDLHDQPKRRRIRKHKSKKKFKNPNSVLIEQAELEKQQSLLQEKSQQQHTDGTTISKNKKRKLKKKQQIKRKKAAGLAAKAAGVSFMYQPEDSSNEGEGVGEAGEEDGVDASEEDPTPAGEEDVKDTREEDGAEASEEDLTRARQEEGADASEEDPTPAGEEDVKDAREEDGVDTNEEDLTRATEEEDVKDAREEDGADASEEDLTRATEEEGADSGEEDGADASEEDDTITNEKADSILKFLKSTQEMYFYDGVSRDAASAALADAASELLDRLASHSMPPSDVSILYHMKTLLLLQDTERLKHALEMFPEHCTMPPDHARVISAFFSYWITHILPEKSSD</sequence>
<evidence type="ECO:0000256" key="1">
    <source>
        <dbReference type="SAM" id="MobiDB-lite"/>
    </source>
</evidence>
<dbReference type="AlphaFoldDB" id="H2R456"/>
<dbReference type="PANTHER" id="PTHR22444:SF1">
    <property type="entry name" value="GLUTAMATE-RICH PROTEIN 1"/>
    <property type="match status" value="1"/>
</dbReference>
<dbReference type="EMBL" id="AACZ04060976">
    <property type="status" value="NOT_ANNOTATED_CDS"/>
    <property type="molecule type" value="Genomic_DNA"/>
</dbReference>
<feature type="compositionally biased region" description="Low complexity" evidence="1">
    <location>
        <begin position="141"/>
        <end position="152"/>
    </location>
</feature>
<feature type="compositionally biased region" description="Acidic residues" evidence="1">
    <location>
        <begin position="252"/>
        <end position="268"/>
    </location>
</feature>
<dbReference type="PaxDb" id="9598-ENSPTRP00000046618"/>
<dbReference type="GeneTree" id="ENSGT00390000005606"/>
<organism evidence="2 3">
    <name type="scientific">Pan troglodytes</name>
    <name type="common">Chimpanzee</name>
    <dbReference type="NCBI Taxonomy" id="9598"/>
    <lineage>
        <taxon>Eukaryota</taxon>
        <taxon>Metazoa</taxon>
        <taxon>Chordata</taxon>
        <taxon>Craniata</taxon>
        <taxon>Vertebrata</taxon>
        <taxon>Euteleostomi</taxon>
        <taxon>Mammalia</taxon>
        <taxon>Eutheria</taxon>
        <taxon>Euarchontoglires</taxon>
        <taxon>Primates</taxon>
        <taxon>Haplorrhini</taxon>
        <taxon>Catarrhini</taxon>
        <taxon>Hominidae</taxon>
        <taxon>Pan</taxon>
    </lineage>
</organism>
<accession>H2R456</accession>
<protein>
    <submittedName>
        <fullName evidence="2">Glutamate rich 1</fullName>
    </submittedName>
</protein>
<dbReference type="HOGENOM" id="CLU_041433_0_0_1"/>
<reference evidence="2" key="3">
    <citation type="submission" date="2025-09" db="UniProtKB">
        <authorList>
            <consortium name="Ensembl"/>
        </authorList>
    </citation>
    <scope>IDENTIFICATION</scope>
</reference>
<dbReference type="Proteomes" id="UP000002277">
    <property type="component" value="Chromosome 8"/>
</dbReference>
<reference evidence="2" key="2">
    <citation type="submission" date="2025-08" db="UniProtKB">
        <authorList>
            <consortium name="Ensembl"/>
        </authorList>
    </citation>
    <scope>IDENTIFICATION</scope>
</reference>
<dbReference type="Bgee" id="ENSPTRG00000019937">
    <property type="expression patterns" value="Expressed in fibroblast and 22 other cell types or tissues"/>
</dbReference>
<feature type="compositionally biased region" description="Basic residues" evidence="1">
    <location>
        <begin position="111"/>
        <end position="126"/>
    </location>
</feature>
<reference evidence="2 3" key="1">
    <citation type="journal article" date="2005" name="Nature">
        <title>Initial sequence of the chimpanzee genome and comparison with the human genome.</title>
        <authorList>
            <consortium name="Chimpanzee sequencing and analysis consortium"/>
        </authorList>
    </citation>
    <scope>NUCLEOTIDE SEQUENCE [LARGE SCALE GENOMIC DNA]</scope>
</reference>
<feature type="compositionally biased region" description="Basic residues" evidence="1">
    <location>
        <begin position="161"/>
        <end position="178"/>
    </location>
</feature>
<dbReference type="Ensembl" id="ENSPTRT00000036952.5">
    <property type="protein sequence ID" value="ENSPTRP00000046618.4"/>
    <property type="gene ID" value="ENSPTRG00000019937.5"/>
</dbReference>
<proteinExistence type="predicted"/>
<feature type="compositionally biased region" description="Basic and acidic residues" evidence="1">
    <location>
        <begin position="283"/>
        <end position="299"/>
    </location>
</feature>
<dbReference type="InterPro" id="IPR026719">
    <property type="entry name" value="ERICH1"/>
</dbReference>
<evidence type="ECO:0000313" key="4">
    <source>
        <dbReference type="VGNC" id="VGNC:11968"/>
    </source>
</evidence>
<dbReference type="eggNOG" id="ENOG502S06A">
    <property type="taxonomic scope" value="Eukaryota"/>
</dbReference>
<dbReference type="VGNC" id="VGNC:11968">
    <property type="gene designation" value="ERICH1"/>
</dbReference>
<dbReference type="EMBL" id="AACZ04060974">
    <property type="status" value="NOT_ANNOTATED_CDS"/>
    <property type="molecule type" value="Genomic_DNA"/>
</dbReference>
<name>H2R456_PANTR</name>
<dbReference type="EMBL" id="AACZ04060975">
    <property type="status" value="NOT_ANNOTATED_CDS"/>
    <property type="molecule type" value="Genomic_DNA"/>
</dbReference>
<dbReference type="PANTHER" id="PTHR22444">
    <property type="entry name" value="GLUTAMATE-RICH PROTEIN 1"/>
    <property type="match status" value="1"/>
</dbReference>
<feature type="region of interest" description="Disordered" evidence="1">
    <location>
        <begin position="21"/>
        <end position="337"/>
    </location>
</feature>
<keyword evidence="3" id="KW-1185">Reference proteome</keyword>